<dbReference type="Proteomes" id="UP000005408">
    <property type="component" value="Unassembled WGS sequence"/>
</dbReference>
<accession>A0A8W8L7C6</accession>
<dbReference type="AlphaFoldDB" id="A0A8W8L7C6"/>
<protein>
    <submittedName>
        <fullName evidence="1">Uncharacterized protein</fullName>
    </submittedName>
</protein>
<name>A0A8W8L7C6_MAGGI</name>
<evidence type="ECO:0000313" key="2">
    <source>
        <dbReference type="Proteomes" id="UP000005408"/>
    </source>
</evidence>
<keyword evidence="2" id="KW-1185">Reference proteome</keyword>
<sequence>MSDDTGLSDSGGGPQRIEGWLMTWDASHDQTAKLRFFGTTAPPIPWEPSFCVLREDVKTLTFHKQEEGADELPGLVVLRKKRLDDGKQEFDKRWGFETLKSIQENARQHQDEHLLHPPQACMRNCQSAEELFYIERSSPKPARRLQRLTQFFGVSCPLDKFSRSPILDTFNDSMPGESHLTSIFKEAARVICTARSWQPISNAC</sequence>
<dbReference type="EnsemblMetazoa" id="G26921.17">
    <property type="protein sequence ID" value="G26921.17:cds"/>
    <property type="gene ID" value="G26921"/>
</dbReference>
<reference evidence="1" key="1">
    <citation type="submission" date="2022-08" db="UniProtKB">
        <authorList>
            <consortium name="EnsemblMetazoa"/>
        </authorList>
    </citation>
    <scope>IDENTIFICATION</scope>
    <source>
        <strain evidence="1">05x7-T-G4-1.051#20</strain>
    </source>
</reference>
<organism evidence="1 2">
    <name type="scientific">Magallana gigas</name>
    <name type="common">Pacific oyster</name>
    <name type="synonym">Crassostrea gigas</name>
    <dbReference type="NCBI Taxonomy" id="29159"/>
    <lineage>
        <taxon>Eukaryota</taxon>
        <taxon>Metazoa</taxon>
        <taxon>Spiralia</taxon>
        <taxon>Lophotrochozoa</taxon>
        <taxon>Mollusca</taxon>
        <taxon>Bivalvia</taxon>
        <taxon>Autobranchia</taxon>
        <taxon>Pteriomorphia</taxon>
        <taxon>Ostreida</taxon>
        <taxon>Ostreoidea</taxon>
        <taxon>Ostreidae</taxon>
        <taxon>Magallana</taxon>
    </lineage>
</organism>
<evidence type="ECO:0000313" key="1">
    <source>
        <dbReference type="EnsemblMetazoa" id="G26921.17:cds"/>
    </source>
</evidence>
<proteinExistence type="predicted"/>